<dbReference type="SMART" id="SM00382">
    <property type="entry name" value="AAA"/>
    <property type="match status" value="1"/>
</dbReference>
<dbReference type="InterPro" id="IPR009057">
    <property type="entry name" value="Homeodomain-like_sf"/>
</dbReference>
<gene>
    <name evidence="7" type="ORF">LVJ94_06440</name>
</gene>
<dbReference type="InterPro" id="IPR002197">
    <property type="entry name" value="HTH_Fis"/>
</dbReference>
<dbReference type="InterPro" id="IPR003593">
    <property type="entry name" value="AAA+_ATPase"/>
</dbReference>
<evidence type="ECO:0000256" key="5">
    <source>
        <dbReference type="ARBA" id="ARBA00023163"/>
    </source>
</evidence>
<dbReference type="InterPro" id="IPR025943">
    <property type="entry name" value="Sigma_54_int_dom_ATP-bd_2"/>
</dbReference>
<keyword evidence="1" id="KW-0547">Nucleotide-binding</keyword>
<keyword evidence="3" id="KW-0805">Transcription regulation</keyword>
<dbReference type="RefSeq" id="WP_394836529.1">
    <property type="nucleotide sequence ID" value="NZ_CP089929.1"/>
</dbReference>
<evidence type="ECO:0000256" key="3">
    <source>
        <dbReference type="ARBA" id="ARBA00023015"/>
    </source>
</evidence>
<keyword evidence="5" id="KW-0804">Transcription</keyword>
<dbReference type="Pfam" id="PF00158">
    <property type="entry name" value="Sigma54_activat"/>
    <property type="match status" value="1"/>
</dbReference>
<name>A0ABZ2L7Y5_9BACT</name>
<dbReference type="InterPro" id="IPR058031">
    <property type="entry name" value="AAA_lid_NorR"/>
</dbReference>
<dbReference type="InterPro" id="IPR002078">
    <property type="entry name" value="Sigma_54_int"/>
</dbReference>
<dbReference type="InterPro" id="IPR025944">
    <property type="entry name" value="Sigma_54_int_dom_CS"/>
</dbReference>
<keyword evidence="2" id="KW-0067">ATP-binding</keyword>
<dbReference type="Proteomes" id="UP001374803">
    <property type="component" value="Chromosome"/>
</dbReference>
<accession>A0ABZ2L7Y5</accession>
<dbReference type="Pfam" id="PF02954">
    <property type="entry name" value="HTH_8"/>
    <property type="match status" value="1"/>
</dbReference>
<dbReference type="Pfam" id="PF25601">
    <property type="entry name" value="AAA_lid_14"/>
    <property type="match status" value="1"/>
</dbReference>
<evidence type="ECO:0000256" key="2">
    <source>
        <dbReference type="ARBA" id="ARBA00022840"/>
    </source>
</evidence>
<feature type="domain" description="Sigma-54 factor interaction" evidence="6">
    <location>
        <begin position="22"/>
        <end position="251"/>
    </location>
</feature>
<dbReference type="PROSITE" id="PS50045">
    <property type="entry name" value="SIGMA54_INTERACT_4"/>
    <property type="match status" value="1"/>
</dbReference>
<organism evidence="7 8">
    <name type="scientific">Pendulispora rubella</name>
    <dbReference type="NCBI Taxonomy" id="2741070"/>
    <lineage>
        <taxon>Bacteria</taxon>
        <taxon>Pseudomonadati</taxon>
        <taxon>Myxococcota</taxon>
        <taxon>Myxococcia</taxon>
        <taxon>Myxococcales</taxon>
        <taxon>Sorangiineae</taxon>
        <taxon>Pendulisporaceae</taxon>
        <taxon>Pendulispora</taxon>
    </lineage>
</organism>
<dbReference type="SUPFAM" id="SSF52540">
    <property type="entry name" value="P-loop containing nucleoside triphosphate hydrolases"/>
    <property type="match status" value="1"/>
</dbReference>
<sequence>MSGATLFRMPRTKRQPDAAIQPILRSRSMRELDRVVRKIADKEVMVTFIGESGTGKEVLARRIHELSKRRSGPFVPINCAAIPEALFESELFGHEKGAFTGATERARGKVEAAAGGTLFLDEIGEMPIAVQAKLLRFLENRKFMRVGGTTKIAVDVRLVTATLRPLDEEVKSGRFRADLFYRIQGISLDVPPLRVRQPDLPVLVRQFVSTISAAHGMKPPRFGRSAMAALRHYPWPGNVRELRNVVELVCLLRDGRQVRVRDLPAPLRDVVPVAPKPSADGACGADVVEVRLDQSLEESVDCILGAALDLEGGNRSRAARRLGISIRTMQRYASRAGHPRFVSH</sequence>
<dbReference type="PROSITE" id="PS00676">
    <property type="entry name" value="SIGMA54_INTERACT_2"/>
    <property type="match status" value="1"/>
</dbReference>
<dbReference type="EMBL" id="CP089983">
    <property type="protein sequence ID" value="WXB06872.1"/>
    <property type="molecule type" value="Genomic_DNA"/>
</dbReference>
<dbReference type="Gene3D" id="3.40.50.300">
    <property type="entry name" value="P-loop containing nucleotide triphosphate hydrolases"/>
    <property type="match status" value="1"/>
</dbReference>
<evidence type="ECO:0000256" key="4">
    <source>
        <dbReference type="ARBA" id="ARBA00023125"/>
    </source>
</evidence>
<dbReference type="Gene3D" id="1.10.10.60">
    <property type="entry name" value="Homeodomain-like"/>
    <property type="match status" value="1"/>
</dbReference>
<keyword evidence="4" id="KW-0238">DNA-binding</keyword>
<evidence type="ECO:0000256" key="1">
    <source>
        <dbReference type="ARBA" id="ARBA00022741"/>
    </source>
</evidence>
<reference evidence="7" key="1">
    <citation type="submission" date="2021-12" db="EMBL/GenBank/DDBJ databases">
        <title>Discovery of the Pendulisporaceae a myxobacterial family with distinct sporulation behavior and unique specialized metabolism.</title>
        <authorList>
            <person name="Garcia R."/>
            <person name="Popoff A."/>
            <person name="Bader C.D."/>
            <person name="Loehr J."/>
            <person name="Walesch S."/>
            <person name="Walt C."/>
            <person name="Boldt J."/>
            <person name="Bunk B."/>
            <person name="Haeckl F.J.F.P.J."/>
            <person name="Gunesch A.P."/>
            <person name="Birkelbach J."/>
            <person name="Nuebel U."/>
            <person name="Pietschmann T."/>
            <person name="Bach T."/>
            <person name="Mueller R."/>
        </authorList>
    </citation>
    <scope>NUCLEOTIDE SEQUENCE</scope>
    <source>
        <strain evidence="7">MSr11367</strain>
    </source>
</reference>
<proteinExistence type="predicted"/>
<dbReference type="InterPro" id="IPR027417">
    <property type="entry name" value="P-loop_NTPase"/>
</dbReference>
<dbReference type="CDD" id="cd00009">
    <property type="entry name" value="AAA"/>
    <property type="match status" value="1"/>
</dbReference>
<dbReference type="PANTHER" id="PTHR32071">
    <property type="entry name" value="TRANSCRIPTIONAL REGULATORY PROTEIN"/>
    <property type="match status" value="1"/>
</dbReference>
<dbReference type="PANTHER" id="PTHR32071:SF117">
    <property type="entry name" value="PTS-DEPENDENT DIHYDROXYACETONE KINASE OPERON REGULATORY PROTEIN-RELATED"/>
    <property type="match status" value="1"/>
</dbReference>
<keyword evidence="8" id="KW-1185">Reference proteome</keyword>
<dbReference type="PROSITE" id="PS00688">
    <property type="entry name" value="SIGMA54_INTERACT_3"/>
    <property type="match status" value="1"/>
</dbReference>
<protein>
    <submittedName>
        <fullName evidence="7">Sigma-54 dependent transcriptional regulator</fullName>
    </submittedName>
</protein>
<evidence type="ECO:0000313" key="7">
    <source>
        <dbReference type="EMBL" id="WXB06872.1"/>
    </source>
</evidence>
<evidence type="ECO:0000313" key="8">
    <source>
        <dbReference type="Proteomes" id="UP001374803"/>
    </source>
</evidence>
<dbReference type="Gene3D" id="1.10.8.60">
    <property type="match status" value="1"/>
</dbReference>
<dbReference type="SUPFAM" id="SSF46689">
    <property type="entry name" value="Homeodomain-like"/>
    <property type="match status" value="1"/>
</dbReference>
<evidence type="ECO:0000259" key="6">
    <source>
        <dbReference type="PROSITE" id="PS50045"/>
    </source>
</evidence>